<protein>
    <recommendedName>
        <fullName evidence="3">Fungal N-terminal domain-containing protein</fullName>
    </recommendedName>
</protein>
<dbReference type="PANTHER" id="PTHR38886">
    <property type="entry name" value="SESA DOMAIN-CONTAINING PROTEIN"/>
    <property type="match status" value="1"/>
</dbReference>
<name>A0ABR3T7T8_9PEZI</name>
<evidence type="ECO:0008006" key="3">
    <source>
        <dbReference type="Google" id="ProtNLM"/>
    </source>
</evidence>
<dbReference type="PANTHER" id="PTHR38886:SF1">
    <property type="entry name" value="NACHT-NTPASE AND P-LOOP NTPASES N-TERMINAL DOMAIN-CONTAINING PROTEIN"/>
    <property type="match status" value="1"/>
</dbReference>
<proteinExistence type="predicted"/>
<dbReference type="EMBL" id="JAJVDC020000010">
    <property type="protein sequence ID" value="KAL1635630.1"/>
    <property type="molecule type" value="Genomic_DNA"/>
</dbReference>
<reference evidence="1 2" key="1">
    <citation type="submission" date="2024-02" db="EMBL/GenBank/DDBJ databases">
        <title>De novo assembly and annotation of 12 fungi associated with fruit tree decline syndrome in Ontario, Canada.</title>
        <authorList>
            <person name="Sulman M."/>
            <person name="Ellouze W."/>
            <person name="Ilyukhin E."/>
        </authorList>
    </citation>
    <scope>NUCLEOTIDE SEQUENCE [LARGE SCALE GENOMIC DNA]</scope>
    <source>
        <strain evidence="1 2">M1-105</strain>
    </source>
</reference>
<accession>A0ABR3T7T8</accession>
<gene>
    <name evidence="1" type="ORF">SLS56_001683</name>
</gene>
<organism evidence="1 2">
    <name type="scientific">Neofusicoccum ribis</name>
    <dbReference type="NCBI Taxonomy" id="45134"/>
    <lineage>
        <taxon>Eukaryota</taxon>
        <taxon>Fungi</taxon>
        <taxon>Dikarya</taxon>
        <taxon>Ascomycota</taxon>
        <taxon>Pezizomycotina</taxon>
        <taxon>Dothideomycetes</taxon>
        <taxon>Dothideomycetes incertae sedis</taxon>
        <taxon>Botryosphaeriales</taxon>
        <taxon>Botryosphaeriaceae</taxon>
        <taxon>Neofusicoccum</taxon>
    </lineage>
</organism>
<comment type="caution">
    <text evidence="1">The sequence shown here is derived from an EMBL/GenBank/DDBJ whole genome shotgun (WGS) entry which is preliminary data.</text>
</comment>
<keyword evidence="2" id="KW-1185">Reference proteome</keyword>
<dbReference type="Proteomes" id="UP001521116">
    <property type="component" value="Unassembled WGS sequence"/>
</dbReference>
<evidence type="ECO:0000313" key="1">
    <source>
        <dbReference type="EMBL" id="KAL1635630.1"/>
    </source>
</evidence>
<evidence type="ECO:0000313" key="2">
    <source>
        <dbReference type="Proteomes" id="UP001521116"/>
    </source>
</evidence>
<sequence length="208" mass="22118">MSFGWSVGDVVAASKLISEVINSLKEAGGASSAYQELIRELENLDRALKQVDQLQGIEADGIKCAALSCRFIITDFLRSIEKYGKTLAVGSTSAKVAGTARKAQWQTVQKSEVKKLREYVVAHVGTINMMLAHRAVQVATDASEKAGSNHTILSLKLNSIATSLGSSATTAAKTLALGRSMFQKLFDMVRTDVVEPLGALGGTVSNTL</sequence>